<organism evidence="1 2">
    <name type="scientific">Pleurodeles waltl</name>
    <name type="common">Iberian ribbed newt</name>
    <dbReference type="NCBI Taxonomy" id="8319"/>
    <lineage>
        <taxon>Eukaryota</taxon>
        <taxon>Metazoa</taxon>
        <taxon>Chordata</taxon>
        <taxon>Craniata</taxon>
        <taxon>Vertebrata</taxon>
        <taxon>Euteleostomi</taxon>
        <taxon>Amphibia</taxon>
        <taxon>Batrachia</taxon>
        <taxon>Caudata</taxon>
        <taxon>Salamandroidea</taxon>
        <taxon>Salamandridae</taxon>
        <taxon>Pleurodelinae</taxon>
        <taxon>Pleurodeles</taxon>
    </lineage>
</organism>
<evidence type="ECO:0000313" key="2">
    <source>
        <dbReference type="Proteomes" id="UP001066276"/>
    </source>
</evidence>
<comment type="caution">
    <text evidence="1">The sequence shown here is derived from an EMBL/GenBank/DDBJ whole genome shotgun (WGS) entry which is preliminary data.</text>
</comment>
<sequence length="66" mass="7247">MSRVTRRRRLRSLARSARKKLGKPRAPNGLLCALQYKQKPGGAALLRAEEPALSLPLELAPEVGVE</sequence>
<proteinExistence type="predicted"/>
<gene>
    <name evidence="1" type="ORF">NDU88_001373</name>
</gene>
<dbReference type="AlphaFoldDB" id="A0AAV7NFK2"/>
<accession>A0AAV7NFK2</accession>
<dbReference type="Proteomes" id="UP001066276">
    <property type="component" value="Chromosome 8"/>
</dbReference>
<keyword evidence="2" id="KW-1185">Reference proteome</keyword>
<protein>
    <submittedName>
        <fullName evidence="1">Uncharacterized protein</fullName>
    </submittedName>
</protein>
<name>A0AAV7NFK2_PLEWA</name>
<evidence type="ECO:0000313" key="1">
    <source>
        <dbReference type="EMBL" id="KAJ1113118.1"/>
    </source>
</evidence>
<reference evidence="1" key="1">
    <citation type="journal article" date="2022" name="bioRxiv">
        <title>Sequencing and chromosome-scale assembly of the giantPleurodeles waltlgenome.</title>
        <authorList>
            <person name="Brown T."/>
            <person name="Elewa A."/>
            <person name="Iarovenko S."/>
            <person name="Subramanian E."/>
            <person name="Araus A.J."/>
            <person name="Petzold A."/>
            <person name="Susuki M."/>
            <person name="Suzuki K.-i.T."/>
            <person name="Hayashi T."/>
            <person name="Toyoda A."/>
            <person name="Oliveira C."/>
            <person name="Osipova E."/>
            <person name="Leigh N.D."/>
            <person name="Simon A."/>
            <person name="Yun M.H."/>
        </authorList>
    </citation>
    <scope>NUCLEOTIDE SEQUENCE</scope>
    <source>
        <strain evidence="1">20211129_DDA</strain>
        <tissue evidence="1">Liver</tissue>
    </source>
</reference>
<dbReference type="EMBL" id="JANPWB010000012">
    <property type="protein sequence ID" value="KAJ1113118.1"/>
    <property type="molecule type" value="Genomic_DNA"/>
</dbReference>